<dbReference type="Proteomes" id="UP001361239">
    <property type="component" value="Unassembled WGS sequence"/>
</dbReference>
<dbReference type="InterPro" id="IPR006116">
    <property type="entry name" value="NT_2-5OAS_ClassI-CCAase"/>
</dbReference>
<evidence type="ECO:0000313" key="3">
    <source>
        <dbReference type="EMBL" id="MEJ5977607.1"/>
    </source>
</evidence>
<protein>
    <recommendedName>
        <fullName evidence="2">Adenylyl/Guanylyl and SMODS C-terminal sensor domain-containing protein</fullName>
    </recommendedName>
</protein>
<evidence type="ECO:0000313" key="4">
    <source>
        <dbReference type="Proteomes" id="UP001361239"/>
    </source>
</evidence>
<reference evidence="3 4" key="1">
    <citation type="submission" date="2024-03" db="EMBL/GenBank/DDBJ databases">
        <authorList>
            <person name="Jo J.-H."/>
        </authorList>
    </citation>
    <scope>NUCLEOTIDE SEQUENCE [LARGE SCALE GENOMIC DNA]</scope>
    <source>
        <strain evidence="3 4">PS1R-30</strain>
    </source>
</reference>
<proteinExistence type="predicted"/>
<dbReference type="SUPFAM" id="SSF81301">
    <property type="entry name" value="Nucleotidyltransferase"/>
    <property type="match status" value="1"/>
</dbReference>
<gene>
    <name evidence="3" type="ORF">WG901_13240</name>
</gene>
<dbReference type="EMBL" id="JBBHJZ010000002">
    <property type="protein sequence ID" value="MEJ5977607.1"/>
    <property type="molecule type" value="Genomic_DNA"/>
</dbReference>
<dbReference type="InterPro" id="IPR043519">
    <property type="entry name" value="NT_sf"/>
</dbReference>
<dbReference type="Pfam" id="PF18134">
    <property type="entry name" value="AGS_C"/>
    <property type="match status" value="1"/>
</dbReference>
<keyword evidence="4" id="KW-1185">Reference proteome</keyword>
<organism evidence="3 4">
    <name type="scientific">Novosphingobium anseongense</name>
    <dbReference type="NCBI Taxonomy" id="3133436"/>
    <lineage>
        <taxon>Bacteria</taxon>
        <taxon>Pseudomonadati</taxon>
        <taxon>Pseudomonadota</taxon>
        <taxon>Alphaproteobacteria</taxon>
        <taxon>Sphingomonadales</taxon>
        <taxon>Sphingomonadaceae</taxon>
        <taxon>Novosphingobium</taxon>
    </lineage>
</organism>
<sequence>MSIADTFKQFLRNLAVDNAETISARYGEITCALNKKFRESESKEAHSLRVGSYGRNTAIKGISDLDMLYIMPKGEWETYKNGGQSKLLSDAAAAIRARYPTTDVRVDRLVVTAVYSNFRVEAQPVFEQDDGSFKYPDTYNGGSWKTTKPKEEMRAMSEFDSKKNNNLRRLCRMARAWKNKHGVGMGGLLIDTLAHNFLASTSEYDTKSFLYYDFMSRDFFAYLKDLPKQDYYAALGSGQRVKVKKPFQRKAKKAHDLCLKAIEAEGKANQNDKWRAIYGRLFPAAEKVQKAALAEGSARTFRNTEEFPEQVFAGIDIRNNITIDCVVEQNGYRPASLREILRERTLLKPRKKLTFTIVDTDIQGSFGLFWKVLNRGAEAERRDCIRGQIVADGGHKKAIEHTHFKGDHVVECYAVVDGVVVATDRIHVPINSNQEDENE</sequence>
<dbReference type="InterPro" id="IPR040511">
    <property type="entry name" value="AGS_C"/>
</dbReference>
<accession>A0ABU8RX62</accession>
<dbReference type="CDD" id="cd05400">
    <property type="entry name" value="NT_2-5OAS_ClassI-CCAase"/>
    <property type="match status" value="1"/>
</dbReference>
<evidence type="ECO:0000256" key="1">
    <source>
        <dbReference type="ARBA" id="ARBA00023118"/>
    </source>
</evidence>
<dbReference type="RefSeq" id="WP_339587539.1">
    <property type="nucleotide sequence ID" value="NZ_JBBHJZ010000002.1"/>
</dbReference>
<name>A0ABU8RX62_9SPHN</name>
<keyword evidence="1" id="KW-0051">Antiviral defense</keyword>
<dbReference type="Pfam" id="PF18144">
    <property type="entry name" value="SMODS"/>
    <property type="match status" value="1"/>
</dbReference>
<evidence type="ECO:0000259" key="2">
    <source>
        <dbReference type="Pfam" id="PF18134"/>
    </source>
</evidence>
<comment type="caution">
    <text evidence="3">The sequence shown here is derived from an EMBL/GenBank/DDBJ whole genome shotgun (WGS) entry which is preliminary data.</text>
</comment>
<feature type="domain" description="Adenylyl/Guanylyl and SMODS C-terminal sensor" evidence="2">
    <location>
        <begin position="302"/>
        <end position="431"/>
    </location>
</feature>